<name>A0A6A5SDU6_9PLEO</name>
<dbReference type="SUPFAM" id="SSF53474">
    <property type="entry name" value="alpha/beta-Hydrolases"/>
    <property type="match status" value="1"/>
</dbReference>
<dbReference type="AlphaFoldDB" id="A0A6A5SDU6"/>
<dbReference type="Gene3D" id="3.40.50.1820">
    <property type="entry name" value="alpha/beta hydrolase"/>
    <property type="match status" value="1"/>
</dbReference>
<dbReference type="EMBL" id="ML976122">
    <property type="protein sequence ID" value="KAF1937900.1"/>
    <property type="molecule type" value="Genomic_DNA"/>
</dbReference>
<sequence length="546" mass="59367">MSATLKHVQLGELKGKSMDGSVQFLGLKYASLKNRLATAEFVDSYGSETTDATRYGPPPVSPVGAIHREFGFIQHSLPLPEVPTHSDLEGLNLNITVPVNKDGVIDPNAGLPVYVFIHGGGLSVGSSWYSHYDPAAIVKMSVEKGKPMIGVTINYRLGVTGFCTSKELREAGYNANNGFHDQHTAMRWIKKFIGGFGGDPDEITACGESAGGLAVTLFLCSKEPLMMRCLATGGTVLLFKPISESVAESAYQKIIEAFGLADMSPEDRIDALLNMPMDDLWQKVPTGAQLLPSVDGDTVPGTPNFQTVSSQEYSPSFIVPGRKWCKALMVGESKLDANIFAYLGLDARNPGIAQKFIDSANTTLSSHPEVAAQLLSSYDIKSDTNDDDALLSVLRFASEISFYAPARAFAQGWPNTPDSKLFLYHFNEGIPWDGRFKGEAGHILDVAYLFQNFNEHLDDAQLKVAKEYAEDFIKFVNGEDPWPAVKSGEGGLGAKVYGPSADGVTSRWVADGDPNKIGRDERVLKLGEMVGFDVVLEVFQNFVQRR</sequence>
<organism evidence="2 3">
    <name type="scientific">Clathrospora elynae</name>
    <dbReference type="NCBI Taxonomy" id="706981"/>
    <lineage>
        <taxon>Eukaryota</taxon>
        <taxon>Fungi</taxon>
        <taxon>Dikarya</taxon>
        <taxon>Ascomycota</taxon>
        <taxon>Pezizomycotina</taxon>
        <taxon>Dothideomycetes</taxon>
        <taxon>Pleosporomycetidae</taxon>
        <taxon>Pleosporales</taxon>
        <taxon>Diademaceae</taxon>
        <taxon>Clathrospora</taxon>
    </lineage>
</organism>
<proteinExistence type="predicted"/>
<dbReference type="Pfam" id="PF00135">
    <property type="entry name" value="COesterase"/>
    <property type="match status" value="1"/>
</dbReference>
<protein>
    <submittedName>
        <fullName evidence="2">Alpha/beta-hydrolase</fullName>
    </submittedName>
</protein>
<gene>
    <name evidence="2" type="ORF">EJ02DRAFT_505733</name>
</gene>
<accession>A0A6A5SDU6</accession>
<keyword evidence="3" id="KW-1185">Reference proteome</keyword>
<evidence type="ECO:0000259" key="1">
    <source>
        <dbReference type="Pfam" id="PF00135"/>
    </source>
</evidence>
<evidence type="ECO:0000313" key="3">
    <source>
        <dbReference type="Proteomes" id="UP000800038"/>
    </source>
</evidence>
<reference evidence="2" key="1">
    <citation type="journal article" date="2020" name="Stud. Mycol.">
        <title>101 Dothideomycetes genomes: a test case for predicting lifestyles and emergence of pathogens.</title>
        <authorList>
            <person name="Haridas S."/>
            <person name="Albert R."/>
            <person name="Binder M."/>
            <person name="Bloem J."/>
            <person name="Labutti K."/>
            <person name="Salamov A."/>
            <person name="Andreopoulos B."/>
            <person name="Baker S."/>
            <person name="Barry K."/>
            <person name="Bills G."/>
            <person name="Bluhm B."/>
            <person name="Cannon C."/>
            <person name="Castanera R."/>
            <person name="Culley D."/>
            <person name="Daum C."/>
            <person name="Ezra D."/>
            <person name="Gonzalez J."/>
            <person name="Henrissat B."/>
            <person name="Kuo A."/>
            <person name="Liang C."/>
            <person name="Lipzen A."/>
            <person name="Lutzoni F."/>
            <person name="Magnuson J."/>
            <person name="Mondo S."/>
            <person name="Nolan M."/>
            <person name="Ohm R."/>
            <person name="Pangilinan J."/>
            <person name="Park H.-J."/>
            <person name="Ramirez L."/>
            <person name="Alfaro M."/>
            <person name="Sun H."/>
            <person name="Tritt A."/>
            <person name="Yoshinaga Y."/>
            <person name="Zwiers L.-H."/>
            <person name="Turgeon B."/>
            <person name="Goodwin S."/>
            <person name="Spatafora J."/>
            <person name="Crous P."/>
            <person name="Grigoriev I."/>
        </authorList>
    </citation>
    <scope>NUCLEOTIDE SEQUENCE</scope>
    <source>
        <strain evidence="2">CBS 161.51</strain>
    </source>
</reference>
<keyword evidence="2" id="KW-0378">Hydrolase</keyword>
<dbReference type="OrthoDB" id="3200163at2759"/>
<dbReference type="InterPro" id="IPR029058">
    <property type="entry name" value="AB_hydrolase_fold"/>
</dbReference>
<dbReference type="PANTHER" id="PTHR43142">
    <property type="entry name" value="CARBOXYLIC ESTER HYDROLASE"/>
    <property type="match status" value="1"/>
</dbReference>
<evidence type="ECO:0000313" key="2">
    <source>
        <dbReference type="EMBL" id="KAF1937900.1"/>
    </source>
</evidence>
<dbReference type="Proteomes" id="UP000800038">
    <property type="component" value="Unassembled WGS sequence"/>
</dbReference>
<dbReference type="InterPro" id="IPR002018">
    <property type="entry name" value="CarbesteraseB"/>
</dbReference>
<dbReference type="GO" id="GO:0016787">
    <property type="term" value="F:hydrolase activity"/>
    <property type="evidence" value="ECO:0007669"/>
    <property type="project" value="UniProtKB-KW"/>
</dbReference>
<dbReference type="PANTHER" id="PTHR43142:SF11">
    <property type="entry name" value="CARBOXYLIC ESTER HYDROLASE"/>
    <property type="match status" value="1"/>
</dbReference>
<feature type="domain" description="Carboxylesterase type B" evidence="1">
    <location>
        <begin position="7"/>
        <end position="483"/>
    </location>
</feature>